<evidence type="ECO:0000259" key="1">
    <source>
        <dbReference type="Pfam" id="PF05685"/>
    </source>
</evidence>
<dbReference type="OrthoDB" id="9808428at2"/>
<dbReference type="EMBL" id="CP036274">
    <property type="protein sequence ID" value="QDU27663.1"/>
    <property type="molecule type" value="Genomic_DNA"/>
</dbReference>
<gene>
    <name evidence="2" type="ORF">ETAA8_27520</name>
</gene>
<dbReference type="CDD" id="cd06260">
    <property type="entry name" value="DUF820-like"/>
    <property type="match status" value="1"/>
</dbReference>
<dbReference type="AlphaFoldDB" id="A0A517YBN2"/>
<organism evidence="2 3">
    <name type="scientific">Anatilimnocola aggregata</name>
    <dbReference type="NCBI Taxonomy" id="2528021"/>
    <lineage>
        <taxon>Bacteria</taxon>
        <taxon>Pseudomonadati</taxon>
        <taxon>Planctomycetota</taxon>
        <taxon>Planctomycetia</taxon>
        <taxon>Pirellulales</taxon>
        <taxon>Pirellulaceae</taxon>
        <taxon>Anatilimnocola</taxon>
    </lineage>
</organism>
<keyword evidence="3" id="KW-1185">Reference proteome</keyword>
<dbReference type="Pfam" id="PF05685">
    <property type="entry name" value="Uma2"/>
    <property type="match status" value="1"/>
</dbReference>
<dbReference type="Proteomes" id="UP000315017">
    <property type="component" value="Chromosome"/>
</dbReference>
<name>A0A517YBN2_9BACT</name>
<evidence type="ECO:0000313" key="2">
    <source>
        <dbReference type="EMBL" id="QDU27663.1"/>
    </source>
</evidence>
<dbReference type="Gene3D" id="3.90.1570.10">
    <property type="entry name" value="tt1808, chain A"/>
    <property type="match status" value="1"/>
</dbReference>
<reference evidence="2 3" key="1">
    <citation type="submission" date="2019-02" db="EMBL/GenBank/DDBJ databases">
        <title>Deep-cultivation of Planctomycetes and their phenomic and genomic characterization uncovers novel biology.</title>
        <authorList>
            <person name="Wiegand S."/>
            <person name="Jogler M."/>
            <person name="Boedeker C."/>
            <person name="Pinto D."/>
            <person name="Vollmers J."/>
            <person name="Rivas-Marin E."/>
            <person name="Kohn T."/>
            <person name="Peeters S.H."/>
            <person name="Heuer A."/>
            <person name="Rast P."/>
            <person name="Oberbeckmann S."/>
            <person name="Bunk B."/>
            <person name="Jeske O."/>
            <person name="Meyerdierks A."/>
            <person name="Storesund J.E."/>
            <person name="Kallscheuer N."/>
            <person name="Luecker S."/>
            <person name="Lage O.M."/>
            <person name="Pohl T."/>
            <person name="Merkel B.J."/>
            <person name="Hornburger P."/>
            <person name="Mueller R.-W."/>
            <person name="Bruemmer F."/>
            <person name="Labrenz M."/>
            <person name="Spormann A.M."/>
            <person name="Op den Camp H."/>
            <person name="Overmann J."/>
            <person name="Amann R."/>
            <person name="Jetten M.S.M."/>
            <person name="Mascher T."/>
            <person name="Medema M.H."/>
            <person name="Devos D.P."/>
            <person name="Kaster A.-K."/>
            <person name="Ovreas L."/>
            <person name="Rohde M."/>
            <person name="Galperin M.Y."/>
            <person name="Jogler C."/>
        </authorList>
    </citation>
    <scope>NUCLEOTIDE SEQUENCE [LARGE SCALE GENOMIC DNA]</scope>
    <source>
        <strain evidence="2 3">ETA_A8</strain>
    </source>
</reference>
<dbReference type="InterPro" id="IPR008538">
    <property type="entry name" value="Uma2"/>
</dbReference>
<evidence type="ECO:0000313" key="3">
    <source>
        <dbReference type="Proteomes" id="UP000315017"/>
    </source>
</evidence>
<feature type="domain" description="Putative restriction endonuclease" evidence="1">
    <location>
        <begin position="15"/>
        <end position="157"/>
    </location>
</feature>
<protein>
    <recommendedName>
        <fullName evidence="1">Putative restriction endonuclease domain-containing protein</fullName>
    </recommendedName>
</protein>
<dbReference type="InterPro" id="IPR012296">
    <property type="entry name" value="Nuclease_put_TT1808"/>
</dbReference>
<dbReference type="KEGG" id="aagg:ETAA8_27520"/>
<dbReference type="SUPFAM" id="SSF52980">
    <property type="entry name" value="Restriction endonuclease-like"/>
    <property type="match status" value="1"/>
</dbReference>
<sequence>MEMTAALKLTLVSPEDYLVTEIDSLVRREYVAGRVYAMTGGTNNHARIVRNVFRSLDSALGSKGPCEAHSAETKVRIRNKRDTRFYYPDASVICEQNPGSDYFQDRPVFIAEVLSPTTRRLDDGEKRDAYLTIPSLQYYLLVEQDSPDVVLYTRTETGFDRRIIYQRARSAN</sequence>
<dbReference type="PANTHER" id="PTHR36558">
    <property type="entry name" value="GLR1098 PROTEIN"/>
    <property type="match status" value="1"/>
</dbReference>
<proteinExistence type="predicted"/>
<dbReference type="PANTHER" id="PTHR36558:SF1">
    <property type="entry name" value="RESTRICTION ENDONUCLEASE DOMAIN-CONTAINING PROTEIN-RELATED"/>
    <property type="match status" value="1"/>
</dbReference>
<accession>A0A517YBN2</accession>
<dbReference type="InterPro" id="IPR011335">
    <property type="entry name" value="Restrct_endonuc-II-like"/>
</dbReference>